<dbReference type="Gene3D" id="1.10.1040.10">
    <property type="entry name" value="N-(1-d-carboxylethyl)-l-norvaline Dehydrogenase, domain 2"/>
    <property type="match status" value="1"/>
</dbReference>
<gene>
    <name evidence="7" type="ORF">VSA01S_13270</name>
</gene>
<name>A0A511QD32_9VIBR</name>
<proteinExistence type="inferred from homology"/>
<dbReference type="Gene3D" id="3.40.50.720">
    <property type="entry name" value="NAD(P)-binding Rossmann-like Domain"/>
    <property type="match status" value="1"/>
</dbReference>
<dbReference type="InterPro" id="IPR006115">
    <property type="entry name" value="6PGDH_NADP-bd"/>
</dbReference>
<evidence type="ECO:0000313" key="7">
    <source>
        <dbReference type="EMBL" id="GEM75215.1"/>
    </source>
</evidence>
<comment type="caution">
    <text evidence="7">The sequence shown here is derived from an EMBL/GenBank/DDBJ whole genome shotgun (WGS) entry which is preliminary data.</text>
</comment>
<evidence type="ECO:0000256" key="4">
    <source>
        <dbReference type="PIRSR" id="PIRSR000103-1"/>
    </source>
</evidence>
<feature type="domain" description="6-phosphogluconate dehydrogenase NADP-binding" evidence="5">
    <location>
        <begin position="9"/>
        <end position="169"/>
    </location>
</feature>
<dbReference type="SUPFAM" id="SSF48179">
    <property type="entry name" value="6-phosphogluconate dehydrogenase C-terminal domain-like"/>
    <property type="match status" value="1"/>
</dbReference>
<dbReference type="GO" id="GO:0050661">
    <property type="term" value="F:NADP binding"/>
    <property type="evidence" value="ECO:0007669"/>
    <property type="project" value="InterPro"/>
</dbReference>
<reference evidence="7 8" key="1">
    <citation type="submission" date="2019-07" db="EMBL/GenBank/DDBJ databases">
        <title>Whole genome shotgun sequence of Vibrio sagamiensis NBRC 104589.</title>
        <authorList>
            <person name="Hosoyama A."/>
            <person name="Uohara A."/>
            <person name="Ohji S."/>
            <person name="Ichikawa N."/>
        </authorList>
    </citation>
    <scope>NUCLEOTIDE SEQUENCE [LARGE SCALE GENOMIC DNA]</scope>
    <source>
        <strain evidence="7 8">NBRC 104589</strain>
    </source>
</reference>
<dbReference type="PIRSF" id="PIRSF000103">
    <property type="entry name" value="HIBADH"/>
    <property type="match status" value="1"/>
</dbReference>
<dbReference type="AlphaFoldDB" id="A0A511QD32"/>
<dbReference type="GO" id="GO:0016054">
    <property type="term" value="P:organic acid catabolic process"/>
    <property type="evidence" value="ECO:0007669"/>
    <property type="project" value="UniProtKB-ARBA"/>
</dbReference>
<dbReference type="InterPro" id="IPR013328">
    <property type="entry name" value="6PGD_dom2"/>
</dbReference>
<dbReference type="InterPro" id="IPR029154">
    <property type="entry name" value="HIBADH-like_NADP-bd"/>
</dbReference>
<evidence type="ECO:0000259" key="5">
    <source>
        <dbReference type="Pfam" id="PF03446"/>
    </source>
</evidence>
<organism evidence="7 8">
    <name type="scientific">Vibrio sagamiensis NBRC 104589</name>
    <dbReference type="NCBI Taxonomy" id="1219064"/>
    <lineage>
        <taxon>Bacteria</taxon>
        <taxon>Pseudomonadati</taxon>
        <taxon>Pseudomonadota</taxon>
        <taxon>Gammaproteobacteria</taxon>
        <taxon>Vibrionales</taxon>
        <taxon>Vibrionaceae</taxon>
        <taxon>Vibrio</taxon>
    </lineage>
</organism>
<dbReference type="Pfam" id="PF14833">
    <property type="entry name" value="NAD_binding_11"/>
    <property type="match status" value="1"/>
</dbReference>
<accession>A0A511QD32</accession>
<dbReference type="Proteomes" id="UP000321922">
    <property type="component" value="Unassembled WGS sequence"/>
</dbReference>
<keyword evidence="3" id="KW-0520">NAD</keyword>
<evidence type="ECO:0000256" key="2">
    <source>
        <dbReference type="ARBA" id="ARBA00023002"/>
    </source>
</evidence>
<dbReference type="InterPro" id="IPR015815">
    <property type="entry name" value="HIBADH-related"/>
</dbReference>
<feature type="active site" evidence="4">
    <location>
        <position position="178"/>
    </location>
</feature>
<dbReference type="InterPro" id="IPR008927">
    <property type="entry name" value="6-PGluconate_DH-like_C_sf"/>
</dbReference>
<dbReference type="InterPro" id="IPR002204">
    <property type="entry name" value="3-OH-isobutyrate_DH-rel_CS"/>
</dbReference>
<dbReference type="GO" id="GO:0051287">
    <property type="term" value="F:NAD binding"/>
    <property type="evidence" value="ECO:0007669"/>
    <property type="project" value="InterPro"/>
</dbReference>
<dbReference type="OrthoDB" id="9786703at2"/>
<evidence type="ECO:0000256" key="3">
    <source>
        <dbReference type="ARBA" id="ARBA00023027"/>
    </source>
</evidence>
<feature type="domain" description="3-hydroxyisobutyrate dehydrogenase-like NAD-binding" evidence="6">
    <location>
        <begin position="172"/>
        <end position="292"/>
    </location>
</feature>
<dbReference type="PANTHER" id="PTHR43060:SF15">
    <property type="entry name" value="3-HYDROXYISOBUTYRATE DEHYDROGENASE-LIKE 1, MITOCHONDRIAL-RELATED"/>
    <property type="match status" value="1"/>
</dbReference>
<dbReference type="SUPFAM" id="SSF51735">
    <property type="entry name" value="NAD(P)-binding Rossmann-fold domains"/>
    <property type="match status" value="1"/>
</dbReference>
<evidence type="ECO:0000313" key="8">
    <source>
        <dbReference type="Proteomes" id="UP000321922"/>
    </source>
</evidence>
<dbReference type="Pfam" id="PF03446">
    <property type="entry name" value="NAD_binding_2"/>
    <property type="match status" value="1"/>
</dbReference>
<sequence length="295" mass="31506">MRSSNNTVNVAFIGLGVMGYPMAGHLVKNGFNVTVYNRSVAKAEQWVKEYSGQSAATPSQAAQGANVVAVCVGNDNDVRSVIYGDTGVLNSMKSGSVLIDHTTTSAELAQELAEKCAEKGIQFIDAPVSGGQAGAENGSLTIMCGGQQDAFDNVSEVMASYSNQAVLMGENGQGQRCKMVNQICIAGVLKGLSEAVLLAQKSGLDMEQVVSVIKHGAAGSWQMENRAVTMSQDKFDFGFAIDWMRKDLDICLNEAKKNALTLPLTEEVNNQYQGLQERGLGRMDTSVLIKAYDKL</sequence>
<dbReference type="RefSeq" id="WP_039979637.1">
    <property type="nucleotide sequence ID" value="NZ_BAOJ01000019.1"/>
</dbReference>
<protein>
    <submittedName>
        <fullName evidence="7">3-hydroxyisobutyrate dehydrogenase</fullName>
    </submittedName>
</protein>
<dbReference type="GO" id="GO:0016491">
    <property type="term" value="F:oxidoreductase activity"/>
    <property type="evidence" value="ECO:0007669"/>
    <property type="project" value="UniProtKB-KW"/>
</dbReference>
<dbReference type="InterPro" id="IPR036291">
    <property type="entry name" value="NAD(P)-bd_dom_sf"/>
</dbReference>
<dbReference type="PROSITE" id="PS00895">
    <property type="entry name" value="3_HYDROXYISOBUT_DH"/>
    <property type="match status" value="1"/>
</dbReference>
<comment type="similarity">
    <text evidence="1">Belongs to the HIBADH-related family.</text>
</comment>
<dbReference type="PANTHER" id="PTHR43060">
    <property type="entry name" value="3-HYDROXYISOBUTYRATE DEHYDROGENASE-LIKE 1, MITOCHONDRIAL-RELATED"/>
    <property type="match status" value="1"/>
</dbReference>
<evidence type="ECO:0000256" key="1">
    <source>
        <dbReference type="ARBA" id="ARBA00009080"/>
    </source>
</evidence>
<keyword evidence="8" id="KW-1185">Reference proteome</keyword>
<evidence type="ECO:0000259" key="6">
    <source>
        <dbReference type="Pfam" id="PF14833"/>
    </source>
</evidence>
<keyword evidence="2" id="KW-0560">Oxidoreductase</keyword>
<dbReference type="EMBL" id="BJXJ01000010">
    <property type="protein sequence ID" value="GEM75215.1"/>
    <property type="molecule type" value="Genomic_DNA"/>
</dbReference>